<dbReference type="STRING" id="81857.IV38_GL000778"/>
<comment type="caution">
    <text evidence="3">The sequence shown here is derived from an EMBL/GenBank/DDBJ whole genome shotgun (WGS) entry which is preliminary data.</text>
</comment>
<dbReference type="InterPro" id="IPR000600">
    <property type="entry name" value="ROK"/>
</dbReference>
<comment type="similarity">
    <text evidence="1">Belongs to the ROK (NagC/XylR) family.</text>
</comment>
<dbReference type="OrthoDB" id="9795247at2"/>
<evidence type="ECO:0000313" key="3">
    <source>
        <dbReference type="EMBL" id="KRN33011.1"/>
    </source>
</evidence>
<evidence type="ECO:0000313" key="2">
    <source>
        <dbReference type="EMBL" id="KRN28579.1"/>
    </source>
</evidence>
<gene>
    <name evidence="2" type="ORF">IV38_GL000778</name>
    <name evidence="3" type="ORF">IV40_GL001075</name>
</gene>
<evidence type="ECO:0000256" key="1">
    <source>
        <dbReference type="ARBA" id="ARBA00006479"/>
    </source>
</evidence>
<evidence type="ECO:0000313" key="5">
    <source>
        <dbReference type="Proteomes" id="UP000051751"/>
    </source>
</evidence>
<protein>
    <recommendedName>
        <fullName evidence="6">ROK family protein</fullName>
    </recommendedName>
</protein>
<dbReference type="InterPro" id="IPR043129">
    <property type="entry name" value="ATPase_NBD"/>
</dbReference>
<accession>A0A0R2FXB8</accession>
<dbReference type="EMBL" id="JQAT01000002">
    <property type="protein sequence ID" value="KRN28579.1"/>
    <property type="molecule type" value="Genomic_DNA"/>
</dbReference>
<dbReference type="RefSeq" id="WP_057769233.1">
    <property type="nucleotide sequence ID" value="NZ_JQAT01000002.1"/>
</dbReference>
<dbReference type="Pfam" id="PF00480">
    <property type="entry name" value="ROK"/>
    <property type="match status" value="1"/>
</dbReference>
<evidence type="ECO:0008006" key="6">
    <source>
        <dbReference type="Google" id="ProtNLM"/>
    </source>
</evidence>
<name>A0A0R2FXB8_9LACO</name>
<dbReference type="SUPFAM" id="SSF53067">
    <property type="entry name" value="Actin-like ATPase domain"/>
    <property type="match status" value="1"/>
</dbReference>
<dbReference type="AlphaFoldDB" id="A0A0R2FXB8"/>
<dbReference type="Gene3D" id="3.30.420.40">
    <property type="match status" value="2"/>
</dbReference>
<reference evidence="4 5" key="1">
    <citation type="journal article" date="2015" name="Genome Announc.">
        <title>Expanding the biotechnology potential of lactobacilli through comparative genomics of 213 strains and associated genera.</title>
        <authorList>
            <person name="Sun Z."/>
            <person name="Harris H.M."/>
            <person name="McCann A."/>
            <person name="Guo C."/>
            <person name="Argimon S."/>
            <person name="Zhang W."/>
            <person name="Yang X."/>
            <person name="Jeffery I.B."/>
            <person name="Cooney J.C."/>
            <person name="Kagawa T.F."/>
            <person name="Liu W."/>
            <person name="Song Y."/>
            <person name="Salvetti E."/>
            <person name="Wrobel A."/>
            <person name="Rasinkangas P."/>
            <person name="Parkhill J."/>
            <person name="Rea M.C."/>
            <person name="O'Sullivan O."/>
            <person name="Ritari J."/>
            <person name="Douillard F.P."/>
            <person name="Paul Ross R."/>
            <person name="Yang R."/>
            <person name="Briner A.E."/>
            <person name="Felis G.E."/>
            <person name="de Vos W.M."/>
            <person name="Barrangou R."/>
            <person name="Klaenhammer T.R."/>
            <person name="Caufield P.W."/>
            <person name="Cui Y."/>
            <person name="Zhang H."/>
            <person name="O'Toole P.W."/>
        </authorList>
    </citation>
    <scope>NUCLEOTIDE SEQUENCE [LARGE SCALE GENOMIC DNA]</scope>
    <source>
        <strain evidence="2 5">ATCC BAA-66</strain>
        <strain evidence="3 4">DSM 13344</strain>
    </source>
</reference>
<dbReference type="CDD" id="cd24152">
    <property type="entry name" value="ASKHA_NBD_ROK-like"/>
    <property type="match status" value="1"/>
</dbReference>
<dbReference type="PATRIC" id="fig|81857.3.peg.780"/>
<organism evidence="3 4">
    <name type="scientific">Lactobacillus selangorensis</name>
    <dbReference type="NCBI Taxonomy" id="81857"/>
    <lineage>
        <taxon>Bacteria</taxon>
        <taxon>Bacillati</taxon>
        <taxon>Bacillota</taxon>
        <taxon>Bacilli</taxon>
        <taxon>Lactobacillales</taxon>
        <taxon>Lactobacillaceae</taxon>
        <taxon>Lactobacillus</taxon>
    </lineage>
</organism>
<dbReference type="Proteomes" id="UP000051645">
    <property type="component" value="Unassembled WGS sequence"/>
</dbReference>
<dbReference type="PANTHER" id="PTHR18964:SF170">
    <property type="entry name" value="SUGAR KINASE"/>
    <property type="match status" value="1"/>
</dbReference>
<dbReference type="EMBL" id="JQAZ01000002">
    <property type="protein sequence ID" value="KRN33011.1"/>
    <property type="molecule type" value="Genomic_DNA"/>
</dbReference>
<evidence type="ECO:0000313" key="4">
    <source>
        <dbReference type="Proteomes" id="UP000051645"/>
    </source>
</evidence>
<keyword evidence="4" id="KW-1185">Reference proteome</keyword>
<dbReference type="Proteomes" id="UP000051751">
    <property type="component" value="Unassembled WGS sequence"/>
</dbReference>
<sequence length="316" mass="34503">MKKDYLSIDIGGTNIKYALIDRSGNINQKGKIKTPSSDLDAFVAVVRSLITKMQEQIRGITFSIPGKIDNQSGIVYHGGALTFLDNINFRELFGTPYNLPVNIENDGKSAALAELWLGNLNQIHSGVAIVLGTGVGGGIVLNNHLYYGRNLMAGEFSFILDNYTSDNYMKNAVGATVSAVQMVTTIGKKLNLPDPTDGQEVFQYINNNDPRIGSTFTDYCNHVAKLILSLQAILDVDRYVIGGGISAQPIVIQTIHSELHKLLQKNAFVADEFGSIDIKQAKFGNDANLFGALYSYLLQIDNEAPQRSAALNNIIR</sequence>
<dbReference type="PANTHER" id="PTHR18964">
    <property type="entry name" value="ROK (REPRESSOR, ORF, KINASE) FAMILY"/>
    <property type="match status" value="1"/>
</dbReference>
<proteinExistence type="inferred from homology"/>